<dbReference type="Pfam" id="PF00293">
    <property type="entry name" value="NUDIX"/>
    <property type="match status" value="1"/>
</dbReference>
<dbReference type="Gene3D" id="3.90.79.10">
    <property type="entry name" value="Nucleoside Triphosphate Pyrophosphohydrolase"/>
    <property type="match status" value="1"/>
</dbReference>
<proteinExistence type="predicted"/>
<dbReference type="InterPro" id="IPR015797">
    <property type="entry name" value="NUDIX_hydrolase-like_dom_sf"/>
</dbReference>
<evidence type="ECO:0000256" key="1">
    <source>
        <dbReference type="ARBA" id="ARBA00022801"/>
    </source>
</evidence>
<comment type="caution">
    <text evidence="5">The sequence shown here is derived from an EMBL/GenBank/DDBJ whole genome shotgun (WGS) entry which is preliminary data.</text>
</comment>
<name>A0AAD9DCA0_9STRA</name>
<feature type="chain" id="PRO_5041901640" description="Nudix hydrolase domain-containing protein" evidence="3">
    <location>
        <begin position="22"/>
        <end position="486"/>
    </location>
</feature>
<keyword evidence="1" id="KW-0378">Hydrolase</keyword>
<feature type="signal peptide" evidence="3">
    <location>
        <begin position="1"/>
        <end position="21"/>
    </location>
</feature>
<dbReference type="AlphaFoldDB" id="A0AAD9DCA0"/>
<evidence type="ECO:0000313" key="5">
    <source>
        <dbReference type="EMBL" id="KAK1742271.1"/>
    </source>
</evidence>
<dbReference type="Proteomes" id="UP001224775">
    <property type="component" value="Unassembled WGS sequence"/>
</dbReference>
<protein>
    <recommendedName>
        <fullName evidence="4">Nudix hydrolase domain-containing protein</fullName>
    </recommendedName>
</protein>
<evidence type="ECO:0000259" key="4">
    <source>
        <dbReference type="Pfam" id="PF00293"/>
    </source>
</evidence>
<keyword evidence="2" id="KW-0175">Coiled coil</keyword>
<dbReference type="EMBL" id="JATAAI010000011">
    <property type="protein sequence ID" value="KAK1742271.1"/>
    <property type="molecule type" value="Genomic_DNA"/>
</dbReference>
<keyword evidence="3" id="KW-0732">Signal</keyword>
<sequence length="486" mass="54550">MKVLLLFIAISSSLLCAAVSAFATNHSRRHRQLSLSSVFGSDGAAKKESASSMMMTSSLADEYAIRTQSDRPNELCWDFIPINNFAEKQNNNAGVGTLALKALDSCGHHMAQQERDTMITHSLQCEWSKSSANVWSINVDRTTNETDDGNDFPRELDCVLSRIMVQYALSKITTTTPDSEEEARKGDDTILLHVTLPLPEGLGCQQISLSHENYDDCVRHLFTPLNSEYAQMELVDMVNSNGEVLGSLPRPYVHTFNILHRGIGMIVTNKSIFDTNSNDTGGKLSTPDVYVHQRTSTKRVFPSLYDMFVGGVSTSREDATWTAAREVAEELGLKRALRVLEQGGDNNSLDNPLSNELFQCTICTSYNRCVVSMFAYTCDTSSETIKWQEEEVAWGGWVPYDVVEVAGKLSIDRLKEKQVWPGTGEDDYEDERVTNDESEAKMKDLKSKYNIDEQQERPWESWDFVPDGLLVWVAWLKWVEGNADIL</sequence>
<dbReference type="GO" id="GO:0016787">
    <property type="term" value="F:hydrolase activity"/>
    <property type="evidence" value="ECO:0007669"/>
    <property type="project" value="UniProtKB-KW"/>
</dbReference>
<accession>A0AAD9DCA0</accession>
<feature type="domain" description="Nudix hydrolase" evidence="4">
    <location>
        <begin position="289"/>
        <end position="403"/>
    </location>
</feature>
<reference evidence="5" key="1">
    <citation type="submission" date="2023-06" db="EMBL/GenBank/DDBJ databases">
        <title>Survivors Of The Sea: Transcriptome response of Skeletonema marinoi to long-term dormancy.</title>
        <authorList>
            <person name="Pinder M.I.M."/>
            <person name="Kourtchenko O."/>
            <person name="Robertson E.K."/>
            <person name="Larsson T."/>
            <person name="Maumus F."/>
            <person name="Osuna-Cruz C.M."/>
            <person name="Vancaester E."/>
            <person name="Stenow R."/>
            <person name="Vandepoele K."/>
            <person name="Ploug H."/>
            <person name="Bruchert V."/>
            <person name="Godhe A."/>
            <person name="Topel M."/>
        </authorList>
    </citation>
    <scope>NUCLEOTIDE SEQUENCE</scope>
    <source>
        <strain evidence="5">R05AC</strain>
    </source>
</reference>
<dbReference type="InterPro" id="IPR000086">
    <property type="entry name" value="NUDIX_hydrolase_dom"/>
</dbReference>
<organism evidence="5 6">
    <name type="scientific">Skeletonema marinoi</name>
    <dbReference type="NCBI Taxonomy" id="267567"/>
    <lineage>
        <taxon>Eukaryota</taxon>
        <taxon>Sar</taxon>
        <taxon>Stramenopiles</taxon>
        <taxon>Ochrophyta</taxon>
        <taxon>Bacillariophyta</taxon>
        <taxon>Coscinodiscophyceae</taxon>
        <taxon>Thalassiosirophycidae</taxon>
        <taxon>Thalassiosirales</taxon>
        <taxon>Skeletonemataceae</taxon>
        <taxon>Skeletonema</taxon>
        <taxon>Skeletonema marinoi-dohrnii complex</taxon>
    </lineage>
</organism>
<dbReference type="SUPFAM" id="SSF55811">
    <property type="entry name" value="Nudix"/>
    <property type="match status" value="1"/>
</dbReference>
<dbReference type="InterPro" id="IPR020084">
    <property type="entry name" value="NUDIX_hydrolase_CS"/>
</dbReference>
<evidence type="ECO:0000256" key="2">
    <source>
        <dbReference type="SAM" id="Coils"/>
    </source>
</evidence>
<keyword evidence="6" id="KW-1185">Reference proteome</keyword>
<feature type="coiled-coil region" evidence="2">
    <location>
        <begin position="428"/>
        <end position="455"/>
    </location>
</feature>
<gene>
    <name evidence="5" type="ORF">QTG54_006836</name>
</gene>
<evidence type="ECO:0000313" key="6">
    <source>
        <dbReference type="Proteomes" id="UP001224775"/>
    </source>
</evidence>
<dbReference type="PROSITE" id="PS00893">
    <property type="entry name" value="NUDIX_BOX"/>
    <property type="match status" value="1"/>
</dbReference>
<evidence type="ECO:0000256" key="3">
    <source>
        <dbReference type="SAM" id="SignalP"/>
    </source>
</evidence>